<dbReference type="SUPFAM" id="SSF75005">
    <property type="entry name" value="Arabinanase/levansucrase/invertase"/>
    <property type="match status" value="2"/>
</dbReference>
<accession>A0A9D1PT34</accession>
<name>A0A9D1PT34_9SPIO</name>
<proteinExistence type="predicted"/>
<evidence type="ECO:0000313" key="1">
    <source>
        <dbReference type="EMBL" id="HIV98822.1"/>
    </source>
</evidence>
<dbReference type="InterPro" id="IPR023296">
    <property type="entry name" value="Glyco_hydro_beta-prop_sf"/>
</dbReference>
<protein>
    <submittedName>
        <fullName evidence="1">Uncharacterized protein</fullName>
    </submittedName>
</protein>
<reference evidence="1" key="1">
    <citation type="journal article" date="2021" name="PeerJ">
        <title>Extensive microbial diversity within the chicken gut microbiome revealed by metagenomics and culture.</title>
        <authorList>
            <person name="Gilroy R."/>
            <person name="Ravi A."/>
            <person name="Getino M."/>
            <person name="Pursley I."/>
            <person name="Horton D.L."/>
            <person name="Alikhan N.F."/>
            <person name="Baker D."/>
            <person name="Gharbi K."/>
            <person name="Hall N."/>
            <person name="Watson M."/>
            <person name="Adriaenssens E.M."/>
            <person name="Foster-Nyarko E."/>
            <person name="Jarju S."/>
            <person name="Secka A."/>
            <person name="Antonio M."/>
            <person name="Oren A."/>
            <person name="Chaudhuri R.R."/>
            <person name="La Ragione R."/>
            <person name="Hildebrand F."/>
            <person name="Pallen M.J."/>
        </authorList>
    </citation>
    <scope>NUCLEOTIDE SEQUENCE</scope>
    <source>
        <strain evidence="1">Gambia11-129</strain>
    </source>
</reference>
<dbReference type="AlphaFoldDB" id="A0A9D1PT34"/>
<dbReference type="EMBL" id="DXHU01000015">
    <property type="protein sequence ID" value="HIV98822.1"/>
    <property type="molecule type" value="Genomic_DNA"/>
</dbReference>
<evidence type="ECO:0000313" key="2">
    <source>
        <dbReference type="Proteomes" id="UP000823936"/>
    </source>
</evidence>
<reference evidence="1" key="2">
    <citation type="submission" date="2021-04" db="EMBL/GenBank/DDBJ databases">
        <authorList>
            <person name="Gilroy R."/>
        </authorList>
    </citation>
    <scope>NUCLEOTIDE SEQUENCE</scope>
    <source>
        <strain evidence="1">Gambia11-129</strain>
    </source>
</reference>
<sequence length="323" mass="37223">MRYVSSDKILGASWYSLNENELFSDRLFFSRMRYPSIVLPEDSPDGSYHMFTSSFFFLNHYTSTTALEWKKKDFFSPYTHSPQLYREGGVYYMLSESHDRQMESRKTKDVTKRGSKIYLSQSSDLDKWTEESVVLDAKKISQASFRQRPSRIYGAHIVPWNGRYRIYFGAGDVCLFDSKVKVSSVLMYAESQFIEGPYKVNAQPVLSIAPDSAYMNLAVGHCFVYPCSDALILIAASQYFDKKEKRSRSALLLFISRDGNEFSFVRPLFFLPDTPWANIAITSSCLIYVAEDDSFYLYYTASGRRKRMLPKAECMGLLIGRCL</sequence>
<dbReference type="Gene3D" id="2.115.10.20">
    <property type="entry name" value="Glycosyl hydrolase domain, family 43"/>
    <property type="match status" value="1"/>
</dbReference>
<dbReference type="Proteomes" id="UP000823936">
    <property type="component" value="Unassembled WGS sequence"/>
</dbReference>
<organism evidence="1 2">
    <name type="scientific">Candidatus Ornithospirochaeta avicola</name>
    <dbReference type="NCBI Taxonomy" id="2840896"/>
    <lineage>
        <taxon>Bacteria</taxon>
        <taxon>Pseudomonadati</taxon>
        <taxon>Spirochaetota</taxon>
        <taxon>Spirochaetia</taxon>
        <taxon>Spirochaetales</taxon>
        <taxon>Spirochaetaceae</taxon>
        <taxon>Spirochaetaceae incertae sedis</taxon>
        <taxon>Candidatus Ornithospirochaeta</taxon>
    </lineage>
</organism>
<comment type="caution">
    <text evidence="1">The sequence shown here is derived from an EMBL/GenBank/DDBJ whole genome shotgun (WGS) entry which is preliminary data.</text>
</comment>
<gene>
    <name evidence="1" type="ORF">IAB12_03455</name>
</gene>